<protein>
    <recommendedName>
        <fullName evidence="4">Dynein light chain Tctex-type 1</fullName>
    </recommendedName>
</protein>
<dbReference type="Pfam" id="PF03645">
    <property type="entry name" value="Tctex-1"/>
    <property type="match status" value="1"/>
</dbReference>
<dbReference type="GO" id="GO:0005737">
    <property type="term" value="C:cytoplasm"/>
    <property type="evidence" value="ECO:0007669"/>
    <property type="project" value="TreeGrafter"/>
</dbReference>
<gene>
    <name evidence="2" type="ORF">NMOB1V02_LOCUS528</name>
</gene>
<keyword evidence="3" id="KW-1185">Reference proteome</keyword>
<dbReference type="Proteomes" id="UP000678499">
    <property type="component" value="Unassembled WGS sequence"/>
</dbReference>
<dbReference type="GO" id="GO:0005868">
    <property type="term" value="C:cytoplasmic dynein complex"/>
    <property type="evidence" value="ECO:0007669"/>
    <property type="project" value="TreeGrafter"/>
</dbReference>
<name>A0A7R9G939_9CRUS</name>
<evidence type="ECO:0000256" key="1">
    <source>
        <dbReference type="ARBA" id="ARBA00005361"/>
    </source>
</evidence>
<evidence type="ECO:0008006" key="4">
    <source>
        <dbReference type="Google" id="ProtNLM"/>
    </source>
</evidence>
<comment type="similarity">
    <text evidence="1">Belongs to the dynein light chain Tctex-type family.</text>
</comment>
<evidence type="ECO:0000313" key="3">
    <source>
        <dbReference type="Proteomes" id="UP000678499"/>
    </source>
</evidence>
<dbReference type="GO" id="GO:0045505">
    <property type="term" value="F:dynein intermediate chain binding"/>
    <property type="evidence" value="ECO:0007669"/>
    <property type="project" value="TreeGrafter"/>
</dbReference>
<sequence length="144" mass="16030">MFLSFYGEPLFALLYTGFFERTVAEYCDLLGILMASTTDEAKFNVEEAKVLVTETIENNLGGVVYNPTKIKSLTNGVVEKIVTQLTRLNKPFKYIVTCLIMQKSGAGLNSASSCYWDDSSDGVCNVRWDNKTLYCMVSVYGLAI</sequence>
<dbReference type="Gene3D" id="3.30.1140.40">
    <property type="entry name" value="Tctex-1"/>
    <property type="match status" value="1"/>
</dbReference>
<proteinExistence type="inferred from homology"/>
<evidence type="ECO:0000313" key="2">
    <source>
        <dbReference type="EMBL" id="CAD7272601.1"/>
    </source>
</evidence>
<dbReference type="EMBL" id="CAJPEX010000046">
    <property type="protein sequence ID" value="CAG0912753.1"/>
    <property type="molecule type" value="Genomic_DNA"/>
</dbReference>
<dbReference type="GO" id="GO:0007018">
    <property type="term" value="P:microtubule-based movement"/>
    <property type="evidence" value="ECO:0007669"/>
    <property type="project" value="TreeGrafter"/>
</dbReference>
<accession>A0A7R9G939</accession>
<dbReference type="InterPro" id="IPR005334">
    <property type="entry name" value="Tctex-1-like"/>
</dbReference>
<organism evidence="2">
    <name type="scientific">Notodromas monacha</name>
    <dbReference type="NCBI Taxonomy" id="399045"/>
    <lineage>
        <taxon>Eukaryota</taxon>
        <taxon>Metazoa</taxon>
        <taxon>Ecdysozoa</taxon>
        <taxon>Arthropoda</taxon>
        <taxon>Crustacea</taxon>
        <taxon>Oligostraca</taxon>
        <taxon>Ostracoda</taxon>
        <taxon>Podocopa</taxon>
        <taxon>Podocopida</taxon>
        <taxon>Cypridocopina</taxon>
        <taxon>Cypridoidea</taxon>
        <taxon>Cyprididae</taxon>
        <taxon>Notodromas</taxon>
    </lineage>
</organism>
<dbReference type="EMBL" id="OA882083">
    <property type="protein sequence ID" value="CAD7272601.1"/>
    <property type="molecule type" value="Genomic_DNA"/>
</dbReference>
<dbReference type="AlphaFoldDB" id="A0A7R9G939"/>
<dbReference type="PANTHER" id="PTHR21255:SF4">
    <property type="entry name" value="DYNEIN LIGHT CHAIN TCTEX-TYPE"/>
    <property type="match status" value="1"/>
</dbReference>
<dbReference type="InterPro" id="IPR038586">
    <property type="entry name" value="Tctex-1-like_sf"/>
</dbReference>
<reference evidence="2" key="1">
    <citation type="submission" date="2020-11" db="EMBL/GenBank/DDBJ databases">
        <authorList>
            <person name="Tran Van P."/>
        </authorList>
    </citation>
    <scope>NUCLEOTIDE SEQUENCE</scope>
</reference>
<dbReference type="PANTHER" id="PTHR21255">
    <property type="entry name" value="T-COMPLEX-ASSOCIATED-TESTIS-EXPRESSED 1/ DYNEIN LIGHT CHAIN"/>
    <property type="match status" value="1"/>
</dbReference>